<sequence>MRYFFTELRESWSYIYYLDVSKEVAASMAKLEIAKYKGNKIMKSSSADVDNPKRKTHNIRKHYCTICNTIRKEASFMNICEKDETETNNQSNGDVNSILLRSPLDIQDDDKFNVQC</sequence>
<protein>
    <submittedName>
        <fullName evidence="1">Uncharacterized protein</fullName>
    </submittedName>
</protein>
<gene>
    <name evidence="1" type="ORF">TSUD_125160</name>
</gene>
<dbReference type="OrthoDB" id="10455539at2759"/>
<keyword evidence="2" id="KW-1185">Reference proteome</keyword>
<evidence type="ECO:0000313" key="1">
    <source>
        <dbReference type="EMBL" id="GAU18683.1"/>
    </source>
</evidence>
<proteinExistence type="predicted"/>
<dbReference type="EMBL" id="DF973188">
    <property type="protein sequence ID" value="GAU18683.1"/>
    <property type="molecule type" value="Genomic_DNA"/>
</dbReference>
<reference evidence="2" key="1">
    <citation type="journal article" date="2017" name="Front. Plant Sci.">
        <title>Climate Clever Clovers: New Paradigm to Reduce the Environmental Footprint of Ruminants by Breeding Low Methanogenic Forages Utilizing Haplotype Variation.</title>
        <authorList>
            <person name="Kaur P."/>
            <person name="Appels R."/>
            <person name="Bayer P.E."/>
            <person name="Keeble-Gagnere G."/>
            <person name="Wang J."/>
            <person name="Hirakawa H."/>
            <person name="Shirasawa K."/>
            <person name="Vercoe P."/>
            <person name="Stefanova K."/>
            <person name="Durmic Z."/>
            <person name="Nichols P."/>
            <person name="Revell C."/>
            <person name="Isobe S.N."/>
            <person name="Edwards D."/>
            <person name="Erskine W."/>
        </authorList>
    </citation>
    <scope>NUCLEOTIDE SEQUENCE [LARGE SCALE GENOMIC DNA]</scope>
    <source>
        <strain evidence="2">cv. Daliak</strain>
    </source>
</reference>
<evidence type="ECO:0000313" key="2">
    <source>
        <dbReference type="Proteomes" id="UP000242715"/>
    </source>
</evidence>
<dbReference type="Proteomes" id="UP000242715">
    <property type="component" value="Unassembled WGS sequence"/>
</dbReference>
<organism evidence="1 2">
    <name type="scientific">Trifolium subterraneum</name>
    <name type="common">Subterranean clover</name>
    <dbReference type="NCBI Taxonomy" id="3900"/>
    <lineage>
        <taxon>Eukaryota</taxon>
        <taxon>Viridiplantae</taxon>
        <taxon>Streptophyta</taxon>
        <taxon>Embryophyta</taxon>
        <taxon>Tracheophyta</taxon>
        <taxon>Spermatophyta</taxon>
        <taxon>Magnoliopsida</taxon>
        <taxon>eudicotyledons</taxon>
        <taxon>Gunneridae</taxon>
        <taxon>Pentapetalae</taxon>
        <taxon>rosids</taxon>
        <taxon>fabids</taxon>
        <taxon>Fabales</taxon>
        <taxon>Fabaceae</taxon>
        <taxon>Papilionoideae</taxon>
        <taxon>50 kb inversion clade</taxon>
        <taxon>NPAAA clade</taxon>
        <taxon>Hologalegina</taxon>
        <taxon>IRL clade</taxon>
        <taxon>Trifolieae</taxon>
        <taxon>Trifolium</taxon>
    </lineage>
</organism>
<accession>A0A2Z6M9E5</accession>
<dbReference type="AlphaFoldDB" id="A0A2Z6M9E5"/>
<name>A0A2Z6M9E5_TRISU</name>